<dbReference type="Pfam" id="PF00929">
    <property type="entry name" value="RNase_T"/>
    <property type="match status" value="1"/>
</dbReference>
<dbReference type="SUPFAM" id="SSF53098">
    <property type="entry name" value="Ribonuclease H-like"/>
    <property type="match status" value="1"/>
</dbReference>
<evidence type="ECO:0000256" key="3">
    <source>
        <dbReference type="SAM" id="Coils"/>
    </source>
</evidence>
<organism evidence="8">
    <name type="scientific">Onchocerca flexuosa</name>
    <dbReference type="NCBI Taxonomy" id="387005"/>
    <lineage>
        <taxon>Eukaryota</taxon>
        <taxon>Metazoa</taxon>
        <taxon>Ecdysozoa</taxon>
        <taxon>Nematoda</taxon>
        <taxon>Chromadorea</taxon>
        <taxon>Rhabditida</taxon>
        <taxon>Spirurina</taxon>
        <taxon>Spiruromorpha</taxon>
        <taxon>Filarioidea</taxon>
        <taxon>Onchocercidae</taxon>
        <taxon>Onchocerca</taxon>
    </lineage>
</organism>
<feature type="region of interest" description="Disordered" evidence="4">
    <location>
        <begin position="49"/>
        <end position="76"/>
    </location>
</feature>
<keyword evidence="2" id="KW-0378">Hydrolase</keyword>
<evidence type="ECO:0000313" key="6">
    <source>
        <dbReference type="EMBL" id="VDO37718.1"/>
    </source>
</evidence>
<keyword evidence="1" id="KW-0540">Nuclease</keyword>
<evidence type="ECO:0000313" key="7">
    <source>
        <dbReference type="Proteomes" id="UP000267606"/>
    </source>
</evidence>
<dbReference type="PANTHER" id="PTHR12801">
    <property type="entry name" value="RNA EXONUCLEASE REXO1 / RECO3 FAMILY MEMBER-RELATED"/>
    <property type="match status" value="1"/>
</dbReference>
<dbReference type="InterPro" id="IPR036397">
    <property type="entry name" value="RNaseH_sf"/>
</dbReference>
<proteinExistence type="predicted"/>
<dbReference type="GO" id="GO:0003676">
    <property type="term" value="F:nucleic acid binding"/>
    <property type="evidence" value="ECO:0007669"/>
    <property type="project" value="InterPro"/>
</dbReference>
<dbReference type="Proteomes" id="UP000267606">
    <property type="component" value="Unassembled WGS sequence"/>
</dbReference>
<dbReference type="InterPro" id="IPR047021">
    <property type="entry name" value="REXO1/3/4-like"/>
</dbReference>
<dbReference type="GO" id="GO:0004527">
    <property type="term" value="F:exonuclease activity"/>
    <property type="evidence" value="ECO:0007669"/>
    <property type="project" value="InterPro"/>
</dbReference>
<evidence type="ECO:0000256" key="1">
    <source>
        <dbReference type="ARBA" id="ARBA00022722"/>
    </source>
</evidence>
<gene>
    <name evidence="6" type="ORF">OFLC_LOCUS3779</name>
</gene>
<dbReference type="WBParaSite" id="OFLC_0000377801-mRNA-1">
    <property type="protein sequence ID" value="OFLC_0000377801-mRNA-1"/>
    <property type="gene ID" value="OFLC_0000377801"/>
</dbReference>
<name>A0A183H8G7_9BILA</name>
<reference evidence="6 7" key="2">
    <citation type="submission" date="2018-11" db="EMBL/GenBank/DDBJ databases">
        <authorList>
            <consortium name="Pathogen Informatics"/>
        </authorList>
    </citation>
    <scope>NUCLEOTIDE SEQUENCE [LARGE SCALE GENOMIC DNA]</scope>
</reference>
<evidence type="ECO:0000256" key="4">
    <source>
        <dbReference type="SAM" id="MobiDB-lite"/>
    </source>
</evidence>
<evidence type="ECO:0000313" key="8">
    <source>
        <dbReference type="WBParaSite" id="OFLC_0000377801-mRNA-1"/>
    </source>
</evidence>
<feature type="compositionally biased region" description="Basic and acidic residues" evidence="4">
    <location>
        <begin position="53"/>
        <end position="62"/>
    </location>
</feature>
<feature type="coiled-coil region" evidence="3">
    <location>
        <begin position="1"/>
        <end position="28"/>
    </location>
</feature>
<feature type="domain" description="Exonuclease" evidence="5">
    <location>
        <begin position="86"/>
        <end position="147"/>
    </location>
</feature>
<sequence>MMALSTNWKQLREKLEQEKAKLVDEANNKPCNGSIISKHKKMARLAKKKAKRQRLDGERGGVDSRNSTLNDTESQKEQDELTNVLGLDCEYVGVGMDGGDNMLARISIVNMQGRCVYDKYVKPRENITDYRTAVSGIRPINLVNGKFFYYNHNIRFSKIVRFLRSFNKSRVKDNIIKSGCLYLCHSMRFNFLTIHMKAE</sequence>
<reference evidence="8" key="1">
    <citation type="submission" date="2016-06" db="UniProtKB">
        <authorList>
            <consortium name="WormBaseParasite"/>
        </authorList>
    </citation>
    <scope>IDENTIFICATION</scope>
</reference>
<dbReference type="InterPro" id="IPR012337">
    <property type="entry name" value="RNaseH-like_sf"/>
</dbReference>
<evidence type="ECO:0000259" key="5">
    <source>
        <dbReference type="Pfam" id="PF00929"/>
    </source>
</evidence>
<keyword evidence="7" id="KW-1185">Reference proteome</keyword>
<dbReference type="Gene3D" id="3.30.420.10">
    <property type="entry name" value="Ribonuclease H-like superfamily/Ribonuclease H"/>
    <property type="match status" value="1"/>
</dbReference>
<accession>A0A183H8G7</accession>
<dbReference type="InterPro" id="IPR013520">
    <property type="entry name" value="Ribonucl_H"/>
</dbReference>
<dbReference type="STRING" id="387005.A0A183H8G7"/>
<protein>
    <submittedName>
        <fullName evidence="8">Exonuclease domain-containing protein</fullName>
    </submittedName>
</protein>
<evidence type="ECO:0000256" key="2">
    <source>
        <dbReference type="ARBA" id="ARBA00022801"/>
    </source>
</evidence>
<dbReference type="PANTHER" id="PTHR12801:SF158">
    <property type="entry name" value="RNA EXONUCLEASE 4"/>
    <property type="match status" value="1"/>
</dbReference>
<dbReference type="EMBL" id="UZAJ01002635">
    <property type="protein sequence ID" value="VDO37718.1"/>
    <property type="molecule type" value="Genomic_DNA"/>
</dbReference>
<dbReference type="AlphaFoldDB" id="A0A183H8G7"/>
<keyword evidence="3" id="KW-0175">Coiled coil</keyword>
<dbReference type="GO" id="GO:0005634">
    <property type="term" value="C:nucleus"/>
    <property type="evidence" value="ECO:0007669"/>
    <property type="project" value="TreeGrafter"/>
</dbReference>